<dbReference type="UniPathway" id="UPA00109">
    <property type="reaction ID" value="UER00189"/>
</dbReference>
<dbReference type="UniPathway" id="UPA00138"/>
<comment type="similarity">
    <text evidence="4 11">Belongs to the triosephosphate isomerase family.</text>
</comment>
<keyword evidence="9 11" id="KW-0324">Glycolysis</keyword>
<dbReference type="HAMAP" id="MF_00147_B">
    <property type="entry name" value="TIM_B"/>
    <property type="match status" value="1"/>
</dbReference>
<keyword evidence="13" id="KW-1185">Reference proteome</keyword>
<dbReference type="FunFam" id="3.20.20.70:FF:000025">
    <property type="entry name" value="Triosephosphate isomerase"/>
    <property type="match status" value="1"/>
</dbReference>
<comment type="subunit">
    <text evidence="5">Homodimer.</text>
</comment>
<keyword evidence="10 11" id="KW-0413">Isomerase</keyword>
<dbReference type="PANTHER" id="PTHR21139:SF41">
    <property type="entry name" value="TRIOSEPHOSPHATE ISOMERASE"/>
    <property type="match status" value="1"/>
</dbReference>
<evidence type="ECO:0000313" key="12">
    <source>
        <dbReference type="EMBL" id="EJT42856.1"/>
    </source>
</evidence>
<dbReference type="AlphaFoldDB" id="J5RV22"/>
<dbReference type="InterPro" id="IPR013785">
    <property type="entry name" value="Aldolase_TIM"/>
</dbReference>
<dbReference type="InterPro" id="IPR022896">
    <property type="entry name" value="TrioseP_Isoase_bac/euk"/>
</dbReference>
<proteinExistence type="inferred from homology"/>
<dbReference type="GO" id="GO:0005829">
    <property type="term" value="C:cytosol"/>
    <property type="evidence" value="ECO:0007669"/>
    <property type="project" value="TreeGrafter"/>
</dbReference>
<dbReference type="GO" id="GO:0046166">
    <property type="term" value="P:glyceraldehyde-3-phosphate biosynthetic process"/>
    <property type="evidence" value="ECO:0007669"/>
    <property type="project" value="TreeGrafter"/>
</dbReference>
<reference evidence="12 13" key="1">
    <citation type="journal article" date="2003" name="Science">
        <title>Finding functional features in Saccharomyces genomes by phylogenetic footprinting.</title>
        <authorList>
            <person name="Cliften P.F."/>
            <person name="Sudarsanam P."/>
            <person name="Desikan A."/>
            <person name="Fulton L."/>
            <person name="Fulton B."/>
            <person name="Majors J."/>
            <person name="Waterston R."/>
            <person name="Cohen B.A."/>
            <person name="Johnston M."/>
        </authorList>
    </citation>
    <scope>NUCLEOTIDE SEQUENCE [LARGE SCALE GENOMIC DNA]</scope>
    <source>
        <strain evidence="13">ATCC MYA-4449 / AS 2.2408 / CBS 8840 / NBRC 1802 / NCYC 2889</strain>
    </source>
</reference>
<dbReference type="InterPro" id="IPR035990">
    <property type="entry name" value="TIM_sf"/>
</dbReference>
<evidence type="ECO:0000256" key="4">
    <source>
        <dbReference type="ARBA" id="ARBA00007422"/>
    </source>
</evidence>
<reference evidence="13" key="2">
    <citation type="journal article" date="2011" name="G3 (Bethesda)">
        <title>The awesome power of yeast evolutionary genetics: New genome sequences and strain resources for the Saccharomyces sensu stricto genus.</title>
        <authorList>
            <person name="Scannell D.R."/>
            <person name="Zill O.A."/>
            <person name="Rokas A."/>
            <person name="Payen C."/>
            <person name="Dunham M.J."/>
            <person name="Eisen M.B."/>
            <person name="Rine J."/>
            <person name="Johnston M."/>
            <person name="Hittinger C.T."/>
        </authorList>
    </citation>
    <scope>GENOME REANNOTATION</scope>
    <source>
        <strain evidence="13">ATCC MYA-4449 / AS 2.2408 / CBS 8840 / NBRC 1802 / NCYC 2889</strain>
    </source>
</reference>
<dbReference type="Pfam" id="PF00121">
    <property type="entry name" value="TIM"/>
    <property type="match status" value="1"/>
</dbReference>
<dbReference type="CDD" id="cd00311">
    <property type="entry name" value="TIM"/>
    <property type="match status" value="1"/>
</dbReference>
<dbReference type="GO" id="GO:0019563">
    <property type="term" value="P:glycerol catabolic process"/>
    <property type="evidence" value="ECO:0007669"/>
    <property type="project" value="TreeGrafter"/>
</dbReference>
<dbReference type="PANTHER" id="PTHR21139">
    <property type="entry name" value="TRIOSEPHOSPHATE ISOMERASE"/>
    <property type="match status" value="1"/>
</dbReference>
<comment type="catalytic activity">
    <reaction evidence="1 11">
        <text>D-glyceraldehyde 3-phosphate = dihydroxyacetone phosphate</text>
        <dbReference type="Rhea" id="RHEA:18585"/>
        <dbReference type="ChEBI" id="CHEBI:57642"/>
        <dbReference type="ChEBI" id="CHEBI:59776"/>
        <dbReference type="EC" id="5.3.1.1"/>
    </reaction>
</comment>
<evidence type="ECO:0000256" key="7">
    <source>
        <dbReference type="ARBA" id="ARBA00019397"/>
    </source>
</evidence>
<organism evidence="12 13">
    <name type="scientific">Saccharomyces kudriavzevii (strain ATCC MYA-4449 / AS 2.2408 / CBS 8840 / NBRC 1802 / NCYC 2889)</name>
    <name type="common">Yeast</name>
    <dbReference type="NCBI Taxonomy" id="226230"/>
    <lineage>
        <taxon>Eukaryota</taxon>
        <taxon>Fungi</taxon>
        <taxon>Dikarya</taxon>
        <taxon>Ascomycota</taxon>
        <taxon>Saccharomycotina</taxon>
        <taxon>Saccharomycetes</taxon>
        <taxon>Saccharomycetales</taxon>
        <taxon>Saccharomycetaceae</taxon>
        <taxon>Saccharomyces</taxon>
    </lineage>
</organism>
<dbReference type="Gene3D" id="3.20.20.70">
    <property type="entry name" value="Aldolase class I"/>
    <property type="match status" value="1"/>
</dbReference>
<dbReference type="SUPFAM" id="SSF51351">
    <property type="entry name" value="Triosephosphate isomerase (TIM)"/>
    <property type="match status" value="1"/>
</dbReference>
<evidence type="ECO:0000256" key="10">
    <source>
        <dbReference type="ARBA" id="ARBA00023235"/>
    </source>
</evidence>
<dbReference type="EMBL" id="AACI03001133">
    <property type="protein sequence ID" value="EJT42856.1"/>
    <property type="molecule type" value="Genomic_DNA"/>
</dbReference>
<dbReference type="InterPro" id="IPR000652">
    <property type="entry name" value="Triosephosphate_isomerase"/>
</dbReference>
<comment type="caution">
    <text evidence="12">The sequence shown here is derived from an EMBL/GenBank/DDBJ whole genome shotgun (WGS) entry which is preliminary data.</text>
</comment>
<dbReference type="HOGENOM" id="CLU_024251_2_0_1"/>
<dbReference type="EC" id="5.3.1.1" evidence="6 11"/>
<dbReference type="PROSITE" id="PS00171">
    <property type="entry name" value="TIM_1"/>
    <property type="match status" value="1"/>
</dbReference>
<dbReference type="Proteomes" id="UP000002753">
    <property type="component" value="Unassembled WGS sequence"/>
</dbReference>
<dbReference type="GO" id="GO:0006096">
    <property type="term" value="P:glycolytic process"/>
    <property type="evidence" value="ECO:0007669"/>
    <property type="project" value="UniProtKB-UniPathway"/>
</dbReference>
<keyword evidence="8 11" id="KW-0312">Gluconeogenesis</keyword>
<dbReference type="NCBIfam" id="TIGR00419">
    <property type="entry name" value="tim"/>
    <property type="match status" value="1"/>
</dbReference>
<protein>
    <recommendedName>
        <fullName evidence="7 11">Triosephosphate isomerase</fullName>
        <ecNumber evidence="6 11">5.3.1.1</ecNumber>
    </recommendedName>
</protein>
<evidence type="ECO:0000313" key="13">
    <source>
        <dbReference type="Proteomes" id="UP000002753"/>
    </source>
</evidence>
<dbReference type="InterPro" id="IPR020861">
    <property type="entry name" value="Triosephosphate_isomerase_AS"/>
</dbReference>
<dbReference type="PROSITE" id="PS51440">
    <property type="entry name" value="TIM_2"/>
    <property type="match status" value="1"/>
</dbReference>
<accession>J5RV22</accession>
<evidence type="ECO:0000256" key="5">
    <source>
        <dbReference type="ARBA" id="ARBA00011738"/>
    </source>
</evidence>
<name>J5RV22_SACK1</name>
<evidence type="ECO:0000256" key="2">
    <source>
        <dbReference type="ARBA" id="ARBA00004680"/>
    </source>
</evidence>
<gene>
    <name evidence="12" type="primary">YDR050C</name>
    <name evidence="12" type="ORF">SKUD_136203</name>
</gene>
<dbReference type="STRING" id="226230.J5RV22"/>
<sequence length="278" mass="30466">MDFFFLISSLLLSFLEIYSYKNLIYIHTLKMARTFFVGGNFKLNGTKQSIKEIVERLNTASIPENVEVVICPPAIYLDYSVSLVKKPQVTVGAQNAYLKASGAFTGENSVDEIKDVGAKWVVLGHSERRSYFHEDDKFVAEKTKFALGQGVGVILCIGETLEEKKAGKTLDVVERQLNAVLEEVKDWTNVVVAYEPVWAIGSGLAATPEDAQDIHASIRKFLASKLGDKTASELRILYGGSANGSNAVTFKTKADVDGFLVGGASLKPEFVDIINSRN</sequence>
<evidence type="ECO:0000256" key="6">
    <source>
        <dbReference type="ARBA" id="ARBA00011940"/>
    </source>
</evidence>
<evidence type="ECO:0000256" key="9">
    <source>
        <dbReference type="ARBA" id="ARBA00023152"/>
    </source>
</evidence>
<comment type="pathway">
    <text evidence="3 11">Carbohydrate biosynthesis; gluconeogenesis.</text>
</comment>
<dbReference type="GO" id="GO:0004807">
    <property type="term" value="F:triose-phosphate isomerase activity"/>
    <property type="evidence" value="ECO:0007669"/>
    <property type="project" value="UniProtKB-EC"/>
</dbReference>
<evidence type="ECO:0000256" key="11">
    <source>
        <dbReference type="RuleBase" id="RU363013"/>
    </source>
</evidence>
<evidence type="ECO:0000256" key="8">
    <source>
        <dbReference type="ARBA" id="ARBA00022432"/>
    </source>
</evidence>
<comment type="pathway">
    <text evidence="2 11">Carbohydrate degradation; glycolysis; D-glyceraldehyde 3-phosphate from glycerone phosphate: step 1/1.</text>
</comment>
<evidence type="ECO:0000256" key="1">
    <source>
        <dbReference type="ARBA" id="ARBA00000474"/>
    </source>
</evidence>
<dbReference type="GO" id="GO:0006094">
    <property type="term" value="P:gluconeogenesis"/>
    <property type="evidence" value="ECO:0007669"/>
    <property type="project" value="UniProtKB-UniPathway"/>
</dbReference>
<evidence type="ECO:0000256" key="3">
    <source>
        <dbReference type="ARBA" id="ARBA00004742"/>
    </source>
</evidence>